<evidence type="ECO:0000256" key="1">
    <source>
        <dbReference type="ARBA" id="ARBA00004127"/>
    </source>
</evidence>
<sequence length="329" mass="36058">MKRAGAAFGLLSGIMWALDTVFIGAILSRDLFASSGQALFLAPLVGTFLHDAASGLWIAGYLSLKGELKKALANIKTTGGWYVILGSILGGPLGMTFYVLSIHRLGSSYAASFSAVYPAVGAFFSFLLLKDRLRPKNWFGLFISILFIILLGSSGTEDASVPSRLGFLYVLLCIICWGLECVLVAYGMKKVQISPEQSILLRQLVSTVTYCTVILPFFGGWHFAADVMAKKELFFLALVALAGSVSYLFYYKAIRAIGPAKAMGLNISYSGWAIFFGFLFFSEPLSLKMIGYSLMIILGSVLTVAEKDELNLTHFLKKFRNRTMKEVKR</sequence>
<comment type="caution">
    <text evidence="5">The sequence shown here is derived from an EMBL/GenBank/DDBJ whole genome shotgun (WGS) entry which is preliminary data.</text>
</comment>
<evidence type="ECO:0000256" key="2">
    <source>
        <dbReference type="ARBA" id="ARBA00007362"/>
    </source>
</evidence>
<accession>A0A8I1DF38</accession>
<feature type="transmembrane region" description="Helical" evidence="3">
    <location>
        <begin position="199"/>
        <end position="221"/>
    </location>
</feature>
<proteinExistence type="inferred from homology"/>
<keyword evidence="3" id="KW-0812">Transmembrane</keyword>
<dbReference type="PANTHER" id="PTHR22911:SF137">
    <property type="entry name" value="SOLUTE CARRIER FAMILY 35 MEMBER G2-RELATED"/>
    <property type="match status" value="1"/>
</dbReference>
<feature type="transmembrane region" description="Helical" evidence="3">
    <location>
        <begin position="287"/>
        <end position="305"/>
    </location>
</feature>
<feature type="transmembrane region" description="Helical" evidence="3">
    <location>
        <begin position="263"/>
        <end position="281"/>
    </location>
</feature>
<keyword evidence="6" id="KW-1185">Reference proteome</keyword>
<evidence type="ECO:0000256" key="3">
    <source>
        <dbReference type="SAM" id="Phobius"/>
    </source>
</evidence>
<feature type="domain" description="EamA" evidence="4">
    <location>
        <begin position="165"/>
        <end position="304"/>
    </location>
</feature>
<gene>
    <name evidence="5" type="ORF">I8U20_07790</name>
</gene>
<dbReference type="InterPro" id="IPR037185">
    <property type="entry name" value="EmrE-like"/>
</dbReference>
<feature type="domain" description="EamA" evidence="4">
    <location>
        <begin position="5"/>
        <end position="151"/>
    </location>
</feature>
<dbReference type="EMBL" id="JAECVW010000003">
    <property type="protein sequence ID" value="MBH8595230.1"/>
    <property type="molecule type" value="Genomic_DNA"/>
</dbReference>
<feature type="transmembrane region" description="Helical" evidence="3">
    <location>
        <begin position="138"/>
        <end position="155"/>
    </location>
</feature>
<dbReference type="PANTHER" id="PTHR22911">
    <property type="entry name" value="ACYL-MALONYL CONDENSING ENZYME-RELATED"/>
    <property type="match status" value="1"/>
</dbReference>
<feature type="transmembrane region" description="Helical" evidence="3">
    <location>
        <begin position="109"/>
        <end position="129"/>
    </location>
</feature>
<comment type="similarity">
    <text evidence="2">Belongs to the EamA transporter family.</text>
</comment>
<dbReference type="SUPFAM" id="SSF103481">
    <property type="entry name" value="Multidrug resistance efflux transporter EmrE"/>
    <property type="match status" value="2"/>
</dbReference>
<reference evidence="5 6" key="1">
    <citation type="submission" date="2020-12" db="EMBL/GenBank/DDBJ databases">
        <title>WGS of Thermoactinomyces spp.</title>
        <authorList>
            <person name="Cheng K."/>
        </authorList>
    </citation>
    <scope>NUCLEOTIDE SEQUENCE [LARGE SCALE GENOMIC DNA]</scope>
    <source>
        <strain evidence="6">CICC 10671\DSM 43846</strain>
    </source>
</reference>
<feature type="transmembrane region" description="Helical" evidence="3">
    <location>
        <begin position="39"/>
        <end position="59"/>
    </location>
</feature>
<feature type="transmembrane region" description="Helical" evidence="3">
    <location>
        <begin position="167"/>
        <end position="187"/>
    </location>
</feature>
<keyword evidence="3" id="KW-0472">Membrane</keyword>
<keyword evidence="3" id="KW-1133">Transmembrane helix</keyword>
<comment type="subcellular location">
    <subcellularLocation>
        <location evidence="1">Endomembrane system</location>
        <topology evidence="1">Multi-pass membrane protein</topology>
    </subcellularLocation>
</comment>
<evidence type="ECO:0000259" key="4">
    <source>
        <dbReference type="Pfam" id="PF00892"/>
    </source>
</evidence>
<evidence type="ECO:0000313" key="6">
    <source>
        <dbReference type="Proteomes" id="UP000633619"/>
    </source>
</evidence>
<dbReference type="Gene3D" id="1.10.3730.20">
    <property type="match status" value="1"/>
</dbReference>
<dbReference type="AlphaFoldDB" id="A0A8I1DF38"/>
<dbReference type="Proteomes" id="UP000633619">
    <property type="component" value="Unassembled WGS sequence"/>
</dbReference>
<dbReference type="RefSeq" id="WP_181731522.1">
    <property type="nucleotide sequence ID" value="NZ_JACEIR010000002.1"/>
</dbReference>
<feature type="transmembrane region" description="Helical" evidence="3">
    <location>
        <begin position="80"/>
        <end position="103"/>
    </location>
</feature>
<protein>
    <submittedName>
        <fullName evidence="5">DMT family transporter</fullName>
    </submittedName>
</protein>
<dbReference type="Pfam" id="PF00892">
    <property type="entry name" value="EamA"/>
    <property type="match status" value="2"/>
</dbReference>
<organism evidence="5 6">
    <name type="scientific">Thermoactinomyces intermedius</name>
    <dbReference type="NCBI Taxonomy" id="2024"/>
    <lineage>
        <taxon>Bacteria</taxon>
        <taxon>Bacillati</taxon>
        <taxon>Bacillota</taxon>
        <taxon>Bacilli</taxon>
        <taxon>Bacillales</taxon>
        <taxon>Thermoactinomycetaceae</taxon>
        <taxon>Thermoactinomyces</taxon>
    </lineage>
</organism>
<dbReference type="GO" id="GO:0016020">
    <property type="term" value="C:membrane"/>
    <property type="evidence" value="ECO:0007669"/>
    <property type="project" value="InterPro"/>
</dbReference>
<feature type="transmembrane region" description="Helical" evidence="3">
    <location>
        <begin position="233"/>
        <end position="251"/>
    </location>
</feature>
<evidence type="ECO:0000313" key="5">
    <source>
        <dbReference type="EMBL" id="MBH8595230.1"/>
    </source>
</evidence>
<name>A0A8I1DF38_THEIN</name>
<dbReference type="InterPro" id="IPR000620">
    <property type="entry name" value="EamA_dom"/>
</dbReference>
<feature type="transmembrane region" description="Helical" evidence="3">
    <location>
        <begin position="7"/>
        <end position="27"/>
    </location>
</feature>